<dbReference type="EMBL" id="JACBZO010000001">
    <property type="protein sequence ID" value="NYI39890.1"/>
    <property type="molecule type" value="Genomic_DNA"/>
</dbReference>
<evidence type="ECO:0000313" key="3">
    <source>
        <dbReference type="Proteomes" id="UP000547973"/>
    </source>
</evidence>
<feature type="transmembrane region" description="Helical" evidence="1">
    <location>
        <begin position="116"/>
        <end position="133"/>
    </location>
</feature>
<comment type="caution">
    <text evidence="2">The sequence shown here is derived from an EMBL/GenBank/DDBJ whole genome shotgun (WGS) entry which is preliminary data.</text>
</comment>
<dbReference type="RefSeq" id="WP_152649598.1">
    <property type="nucleotide sequence ID" value="NZ_BBRC01000012.1"/>
</dbReference>
<dbReference type="Proteomes" id="UP000547973">
    <property type="component" value="Unassembled WGS sequence"/>
</dbReference>
<feature type="transmembrane region" description="Helical" evidence="1">
    <location>
        <begin position="90"/>
        <end position="110"/>
    </location>
</feature>
<evidence type="ECO:0000256" key="1">
    <source>
        <dbReference type="SAM" id="Phobius"/>
    </source>
</evidence>
<keyword evidence="3" id="KW-1185">Reference proteome</keyword>
<keyword evidence="1" id="KW-0472">Membrane</keyword>
<sequence>MSASEETKRAWVALGIAEVAFAILSPVGGLVAILVSGPESRDEWMPLSLLVAIVMVTGASLLVGLPVAVHTVGRLTERLTRTWRPLGAGLIHLVVGLGLGVLVAVPLVVWAPIEPLAAVIAFVLPGGLAAWVTRALVPVAVRHRWVAIVAWALAALAFVASVPLLLVTVWGIG</sequence>
<name>A0A7Y9Z7Y6_9MICO</name>
<reference evidence="2 3" key="1">
    <citation type="submission" date="2020-07" db="EMBL/GenBank/DDBJ databases">
        <title>Sequencing the genomes of 1000 actinobacteria strains.</title>
        <authorList>
            <person name="Klenk H.-P."/>
        </authorList>
    </citation>
    <scope>NUCLEOTIDE SEQUENCE [LARGE SCALE GENOMIC DNA]</scope>
    <source>
        <strain evidence="2 3">DSM 19970</strain>
    </source>
</reference>
<feature type="transmembrane region" description="Helical" evidence="1">
    <location>
        <begin position="12"/>
        <end position="35"/>
    </location>
</feature>
<keyword evidence="1" id="KW-1133">Transmembrane helix</keyword>
<gene>
    <name evidence="2" type="ORF">BKA03_000009</name>
</gene>
<feature type="transmembrane region" description="Helical" evidence="1">
    <location>
        <begin position="47"/>
        <end position="69"/>
    </location>
</feature>
<keyword evidence="1" id="KW-0812">Transmembrane</keyword>
<organism evidence="2 3">
    <name type="scientific">Demequina lutea</name>
    <dbReference type="NCBI Taxonomy" id="431489"/>
    <lineage>
        <taxon>Bacteria</taxon>
        <taxon>Bacillati</taxon>
        <taxon>Actinomycetota</taxon>
        <taxon>Actinomycetes</taxon>
        <taxon>Micrococcales</taxon>
        <taxon>Demequinaceae</taxon>
        <taxon>Demequina</taxon>
    </lineage>
</organism>
<proteinExistence type="predicted"/>
<accession>A0A7Y9Z7Y6</accession>
<evidence type="ECO:0000313" key="2">
    <source>
        <dbReference type="EMBL" id="NYI39890.1"/>
    </source>
</evidence>
<feature type="transmembrane region" description="Helical" evidence="1">
    <location>
        <begin position="145"/>
        <end position="172"/>
    </location>
</feature>
<protein>
    <submittedName>
        <fullName evidence="2">Uncharacterized protein</fullName>
    </submittedName>
</protein>
<dbReference type="AlphaFoldDB" id="A0A7Y9Z7Y6"/>